<dbReference type="PANTHER" id="PTHR22911">
    <property type="entry name" value="ACYL-MALONYL CONDENSING ENZYME-RELATED"/>
    <property type="match status" value="1"/>
</dbReference>
<feature type="transmembrane region" description="Helical" evidence="1">
    <location>
        <begin position="184"/>
        <end position="201"/>
    </location>
</feature>
<evidence type="ECO:0000313" key="4">
    <source>
        <dbReference type="Proteomes" id="UP000823928"/>
    </source>
</evidence>
<feature type="transmembrane region" description="Helical" evidence="1">
    <location>
        <begin position="7"/>
        <end position="28"/>
    </location>
</feature>
<comment type="caution">
    <text evidence="3">The sequence shown here is derived from an EMBL/GenBank/DDBJ whole genome shotgun (WGS) entry which is preliminary data.</text>
</comment>
<feature type="domain" description="EamA" evidence="2">
    <location>
        <begin position="6"/>
        <end position="140"/>
    </location>
</feature>
<feature type="transmembrane region" description="Helical" evidence="1">
    <location>
        <begin position="95"/>
        <end position="117"/>
    </location>
</feature>
<dbReference type="InterPro" id="IPR000620">
    <property type="entry name" value="EamA_dom"/>
</dbReference>
<feature type="transmembrane region" description="Helical" evidence="1">
    <location>
        <begin position="69"/>
        <end position="89"/>
    </location>
</feature>
<sequence length="296" mass="32873">MKRQVTGVINGAIAAASYGTNPLFGLPLYKGGIGVNSVLFYRYAIAVAIYFLWLKFHKKVSLKITLKEFWPLLLLGLFFSLSSLTLFEAFKYIEAGIACTILFIYPVIVAVMMTAFFKEKMTKTVIFSILLTSAGIVLLYKGKPGMDLNLHGVLMVFSSALLYALYIIGVKNIPVVKHIKSEKLSFYVMLFGLLVYVFNLKFCTQLQIIDNPWLWLCAVALALFPTIISLETITISIKLIGSTTTAILGALEPLTAIFFGVLLFHEQLTLRIITGVVLILAGVIMIVTRKISHRKA</sequence>
<protein>
    <submittedName>
        <fullName evidence="3">DMT family transporter</fullName>
    </submittedName>
</protein>
<evidence type="ECO:0000313" key="3">
    <source>
        <dbReference type="EMBL" id="HIS35111.1"/>
    </source>
</evidence>
<reference evidence="3" key="2">
    <citation type="journal article" date="2021" name="PeerJ">
        <title>Extensive microbial diversity within the chicken gut microbiome revealed by metagenomics and culture.</title>
        <authorList>
            <person name="Gilroy R."/>
            <person name="Ravi A."/>
            <person name="Getino M."/>
            <person name="Pursley I."/>
            <person name="Horton D.L."/>
            <person name="Alikhan N.F."/>
            <person name="Baker D."/>
            <person name="Gharbi K."/>
            <person name="Hall N."/>
            <person name="Watson M."/>
            <person name="Adriaenssens E.M."/>
            <person name="Foster-Nyarko E."/>
            <person name="Jarju S."/>
            <person name="Secka A."/>
            <person name="Antonio M."/>
            <person name="Oren A."/>
            <person name="Chaudhuri R.R."/>
            <person name="La Ragione R."/>
            <person name="Hildebrand F."/>
            <person name="Pallen M.J."/>
        </authorList>
    </citation>
    <scope>NUCLEOTIDE SEQUENCE</scope>
    <source>
        <strain evidence="3">6276</strain>
    </source>
</reference>
<feature type="transmembrane region" description="Helical" evidence="1">
    <location>
        <begin position="124"/>
        <end position="140"/>
    </location>
</feature>
<dbReference type="EMBL" id="DVIU01000014">
    <property type="protein sequence ID" value="HIS35111.1"/>
    <property type="molecule type" value="Genomic_DNA"/>
</dbReference>
<gene>
    <name evidence="3" type="ORF">IAC10_00570</name>
</gene>
<dbReference type="SUPFAM" id="SSF103481">
    <property type="entry name" value="Multidrug resistance efflux transporter EmrE"/>
    <property type="match status" value="2"/>
</dbReference>
<keyword evidence="1" id="KW-1133">Transmembrane helix</keyword>
<accession>A0A9D1EW81</accession>
<feature type="domain" description="EamA" evidence="2">
    <location>
        <begin position="152"/>
        <end position="288"/>
    </location>
</feature>
<organism evidence="3 4">
    <name type="scientific">Candidatus Scatousia excrementigallinarum</name>
    <dbReference type="NCBI Taxonomy" id="2840935"/>
    <lineage>
        <taxon>Bacteria</taxon>
        <taxon>Candidatus Scatousia</taxon>
    </lineage>
</organism>
<dbReference type="GO" id="GO:0016020">
    <property type="term" value="C:membrane"/>
    <property type="evidence" value="ECO:0007669"/>
    <property type="project" value="InterPro"/>
</dbReference>
<evidence type="ECO:0000256" key="1">
    <source>
        <dbReference type="SAM" id="Phobius"/>
    </source>
</evidence>
<dbReference type="InterPro" id="IPR037185">
    <property type="entry name" value="EmrE-like"/>
</dbReference>
<evidence type="ECO:0000259" key="2">
    <source>
        <dbReference type="Pfam" id="PF00892"/>
    </source>
</evidence>
<dbReference type="AlphaFoldDB" id="A0A9D1EW81"/>
<feature type="transmembrane region" description="Helical" evidence="1">
    <location>
        <begin position="213"/>
        <end position="233"/>
    </location>
</feature>
<name>A0A9D1EW81_9BACT</name>
<feature type="transmembrane region" description="Helical" evidence="1">
    <location>
        <begin position="40"/>
        <end position="57"/>
    </location>
</feature>
<dbReference type="Gene3D" id="1.10.3730.20">
    <property type="match status" value="1"/>
</dbReference>
<feature type="transmembrane region" description="Helical" evidence="1">
    <location>
        <begin position="245"/>
        <end position="264"/>
    </location>
</feature>
<proteinExistence type="predicted"/>
<reference evidence="3" key="1">
    <citation type="submission" date="2020-10" db="EMBL/GenBank/DDBJ databases">
        <authorList>
            <person name="Gilroy R."/>
        </authorList>
    </citation>
    <scope>NUCLEOTIDE SEQUENCE</scope>
    <source>
        <strain evidence="3">6276</strain>
    </source>
</reference>
<feature type="transmembrane region" description="Helical" evidence="1">
    <location>
        <begin position="270"/>
        <end position="288"/>
    </location>
</feature>
<keyword evidence="1" id="KW-0472">Membrane</keyword>
<dbReference type="Pfam" id="PF00892">
    <property type="entry name" value="EamA"/>
    <property type="match status" value="2"/>
</dbReference>
<keyword evidence="1" id="KW-0812">Transmembrane</keyword>
<dbReference type="Proteomes" id="UP000823928">
    <property type="component" value="Unassembled WGS sequence"/>
</dbReference>
<feature type="transmembrane region" description="Helical" evidence="1">
    <location>
        <begin position="152"/>
        <end position="172"/>
    </location>
</feature>
<dbReference type="PANTHER" id="PTHR22911:SF137">
    <property type="entry name" value="SOLUTE CARRIER FAMILY 35 MEMBER G2-RELATED"/>
    <property type="match status" value="1"/>
</dbReference>